<evidence type="ECO:0000313" key="4">
    <source>
        <dbReference type="Proteomes" id="UP000019116"/>
    </source>
</evidence>
<dbReference type="PANTHER" id="PTHR22593:SF8">
    <property type="entry name" value="FHA DOMAIN-CONTAINING PROTEIN PS1"/>
    <property type="match status" value="1"/>
</dbReference>
<dbReference type="Gramene" id="TraesLAC4A03G02067180.1">
    <property type="protein sequence ID" value="TraesLAC4A03G02067180.1"/>
    <property type="gene ID" value="TraesLAC4A03G02067180"/>
</dbReference>
<proteinExistence type="predicted"/>
<dbReference type="Gramene" id="TraesNOR4A03G02135280.1">
    <property type="protein sequence ID" value="TraesNOR4A03G02135280.1"/>
    <property type="gene ID" value="TraesNOR4A03G02135280"/>
</dbReference>
<accession>A0A3B6HW94</accession>
<dbReference type="PaxDb" id="4565-Traes_4AL_769FF73F6.1"/>
<dbReference type="RefSeq" id="XP_044364263.1">
    <property type="nucleotide sequence ID" value="XM_044508328.1"/>
</dbReference>
<dbReference type="Gramene" id="TraesCS4A02G206100.3">
    <property type="protein sequence ID" value="TraesCS4A02G206100.3"/>
    <property type="gene ID" value="TraesCS4A02G206100"/>
</dbReference>
<dbReference type="Gramene" id="TraesSYM4A03G02140750.1">
    <property type="protein sequence ID" value="TraesSYM4A03G02140750.1"/>
    <property type="gene ID" value="TraesSYM4A03G02140750"/>
</dbReference>
<reference evidence="3" key="2">
    <citation type="submission" date="2018-10" db="UniProtKB">
        <authorList>
            <consortium name="EnsemblPlants"/>
        </authorList>
    </citation>
    <scope>IDENTIFICATION</scope>
</reference>
<dbReference type="OMA" id="PFGSHIK"/>
<dbReference type="PANTHER" id="PTHR22593">
    <property type="entry name" value="TRANSMEMBRANE PROTEIN 18"/>
    <property type="match status" value="1"/>
</dbReference>
<dbReference type="SUPFAM" id="SSF49879">
    <property type="entry name" value="SMAD/FHA domain"/>
    <property type="match status" value="1"/>
</dbReference>
<dbReference type="SMR" id="A0A3B6HW94"/>
<keyword evidence="4" id="KW-1185">Reference proteome</keyword>
<dbReference type="Gramene" id="TraesJUL4A03G02132510.1">
    <property type="protein sequence ID" value="TraesJUL4A03G02132510.1"/>
    <property type="gene ID" value="TraesJUL4A03G02132510"/>
</dbReference>
<feature type="region of interest" description="Disordered" evidence="1">
    <location>
        <begin position="997"/>
        <end position="1018"/>
    </location>
</feature>
<dbReference type="CDD" id="cd09880">
    <property type="entry name" value="PIN_Smg5-6-like"/>
    <property type="match status" value="1"/>
</dbReference>
<evidence type="ECO:0000313" key="3">
    <source>
        <dbReference type="EnsemblPlants" id="TraesCS4A02G206100.3"/>
    </source>
</evidence>
<dbReference type="Gramene" id="TraesMAC4A03G02112780.1">
    <property type="protein sequence ID" value="TraesMAC4A03G02112780.1"/>
    <property type="gene ID" value="TraesMAC4A03G02112780"/>
</dbReference>
<organism evidence="3">
    <name type="scientific">Triticum aestivum</name>
    <name type="common">Wheat</name>
    <dbReference type="NCBI Taxonomy" id="4565"/>
    <lineage>
        <taxon>Eukaryota</taxon>
        <taxon>Viridiplantae</taxon>
        <taxon>Streptophyta</taxon>
        <taxon>Embryophyta</taxon>
        <taxon>Tracheophyta</taxon>
        <taxon>Spermatophyta</taxon>
        <taxon>Magnoliopsida</taxon>
        <taxon>Liliopsida</taxon>
        <taxon>Poales</taxon>
        <taxon>Poaceae</taxon>
        <taxon>BOP clade</taxon>
        <taxon>Pooideae</taxon>
        <taxon>Triticodae</taxon>
        <taxon>Triticeae</taxon>
        <taxon>Triticinae</taxon>
        <taxon>Triticum</taxon>
    </lineage>
</organism>
<dbReference type="GeneID" id="123086569"/>
<dbReference type="GO" id="GO:0031965">
    <property type="term" value="C:nuclear membrane"/>
    <property type="evidence" value="ECO:0000318"/>
    <property type="project" value="GO_Central"/>
</dbReference>
<dbReference type="EnsemblPlants" id="TraesCS4A02G206100.3">
    <property type="protein sequence ID" value="TraesCS4A02G206100.3"/>
    <property type="gene ID" value="TraesCS4A02G206100"/>
</dbReference>
<dbReference type="PROSITE" id="PS50006">
    <property type="entry name" value="FHA_DOMAIN"/>
    <property type="match status" value="1"/>
</dbReference>
<dbReference type="AlphaFoldDB" id="A0A3B6HW94"/>
<dbReference type="OrthoDB" id="444265at2759"/>
<sequence>MATTAAAAEDVEAGAGSPIAAFAVAKGGVVLKHIFLNGPPTEAARRGADADRAEEEAEDPPVLFGRHPDCHVLIDHPSVSRRHLEVRCKRRQRRITVTDLSSVHGTWISGQRIPPNTLVELVAGDTLQLGASKREYRLHWLSLREAFEMDDLLPPLVEEDKEEIHTHQEAQDQLVPGQREPMETKTHQETKHQVVAEQTECWAKVIPSAPPLPESSLSHFHDNRVGVIGGTIVTENSITESVGSSIIQAAGKPVQSDKQKASGTMSRRAKLKSVKSLHIDTGRRNMTLSYSYKNEEAQDENRVCSQNCKGECAACMVLFDNFDVKAGEKKRMIAPEKVHISPHVMGSITIERNEEVPNPLNFAKETEQHDIFSENSIPQDSFDAKPQMGPELPCSVSPSVSKYKTFANQISQLDSTIHMESYEAMPENPFTHDMIDGNTNSHQEMKHDGLSHHKLDGGLSNKEKMAQNKIVVEDCQLEGIIFGSIFDNLDIEATEVKEDISLLDKENTTPHASGNITFERSQILLKPTSSQEMMDSISPLNLEHDGFSESENSVLNIEKKMKSNELTSENLIPLVSVETEIMLMPDEDFKSDIILDKENSVLPGKYNAAISPAEQGNLFLDENVAPASMDLKPIAGKVLGSRMGSSVSAEFTSNRSIHQRECSELSSEYDATSPVRQQNIFPDKENVTPPSRVLKSIGRKVLGSRMDNSVSAEYTPNRSISKRECNDLSSKSKRFHTVDEEVFYSDKENLTPISTGGMKARSCLPKNLFPVDADQDQEAFCSDKENSTPISTGGMKARSCLPKNLFPVDADQDQEAFCSDKENSTPVSCVAHKTRDVSENRARIESAITKKRVVVDRLPFQTLLSNSPLRPTSSFDCTQADASEANLSIRLEDELNSLPHKNHESNRVGEGMKVWTMVADTDCLLDDESRKSIMLLKGIKGTHLIIPRIVMRELECMKQREGMFKRSSKATSIMQWIEDCMENESWWIHVQSSSEMLPVAPTPPATPTEMQRSSEESEATAAGAFNSMLALFSPRSFTGIFSPRILADIDSPKTEDRVLDCALLFNKLRGCGQNMVILSNSVNLKIKAMSEGLLCEGAKEFRETLMNPCSERFMWAASVPRGAAWSRLDEAALAENYYNSHRESRRNVPRPVEAARGLKLILLHNSSSLCARSGDHLRR</sequence>
<dbReference type="Gene3D" id="3.40.50.1010">
    <property type="entry name" value="5'-nuclease"/>
    <property type="match status" value="1"/>
</dbReference>
<evidence type="ECO:0000259" key="2">
    <source>
        <dbReference type="PROSITE" id="PS50006"/>
    </source>
</evidence>
<dbReference type="KEGG" id="taes:123086569"/>
<dbReference type="STRING" id="4565.A0A3B6HW94"/>
<dbReference type="InterPro" id="IPR008984">
    <property type="entry name" value="SMAD_FHA_dom_sf"/>
</dbReference>
<protein>
    <recommendedName>
        <fullName evidence="2">FHA domain-containing protein</fullName>
    </recommendedName>
</protein>
<reference evidence="3" key="1">
    <citation type="submission" date="2018-08" db="EMBL/GenBank/DDBJ databases">
        <authorList>
            <person name="Rossello M."/>
        </authorList>
    </citation>
    <scope>NUCLEOTIDE SEQUENCE [LARGE SCALE GENOMIC DNA]</scope>
    <source>
        <strain evidence="3">cv. Chinese Spring</strain>
    </source>
</reference>
<dbReference type="Pfam" id="PF13638">
    <property type="entry name" value="PIN_4"/>
    <property type="match status" value="1"/>
</dbReference>
<dbReference type="Proteomes" id="UP000019116">
    <property type="component" value="Chromosome 4A"/>
</dbReference>
<dbReference type="Gramene" id="TraesSTA4A03G02109930.1">
    <property type="protein sequence ID" value="TraesSTA4A03G02109930.1"/>
    <property type="gene ID" value="TraesSTA4A03G02109930"/>
</dbReference>
<dbReference type="Gramene" id="TraesJAG4A03G02114560.1">
    <property type="protein sequence ID" value="TraesJAG4A03G02114560.1"/>
    <property type="gene ID" value="TraesJAG4A03G02114560"/>
</dbReference>
<dbReference type="Gramene" id="TraesARI4A03G02150740.1">
    <property type="protein sequence ID" value="TraesARI4A03G02150740.1"/>
    <property type="gene ID" value="TraesARI4A03G02150740"/>
</dbReference>
<evidence type="ECO:0000256" key="1">
    <source>
        <dbReference type="SAM" id="MobiDB-lite"/>
    </source>
</evidence>
<feature type="domain" description="FHA" evidence="2">
    <location>
        <begin position="62"/>
        <end position="113"/>
    </location>
</feature>
<dbReference type="CDD" id="cd22691">
    <property type="entry name" value="FHA_PS1-like"/>
    <property type="match status" value="1"/>
</dbReference>
<dbReference type="Pfam" id="PF00498">
    <property type="entry name" value="FHA"/>
    <property type="match status" value="1"/>
</dbReference>
<dbReference type="Gramene" id="TraesCS4A03G0550000.1">
    <property type="protein sequence ID" value="TraesCS4A03G0550000.1.CDS"/>
    <property type="gene ID" value="TraesCS4A03G0550000"/>
</dbReference>
<dbReference type="Gene3D" id="2.60.200.20">
    <property type="match status" value="1"/>
</dbReference>
<gene>
    <name evidence="3" type="primary">LOC123086569</name>
</gene>
<name>A0A3B6HW94_WHEAT</name>
<dbReference type="SMART" id="SM00240">
    <property type="entry name" value="FHA"/>
    <property type="match status" value="1"/>
</dbReference>
<dbReference type="InterPro" id="IPR002716">
    <property type="entry name" value="PIN_dom"/>
</dbReference>
<dbReference type="InterPro" id="IPR000253">
    <property type="entry name" value="FHA_dom"/>
</dbReference>
<dbReference type="Gramene" id="TraesLDM4A03G02112120.1">
    <property type="protein sequence ID" value="TraesLDM4A03G02112120.1"/>
    <property type="gene ID" value="TraesLDM4A03G02112120"/>
</dbReference>